<dbReference type="AlphaFoldDB" id="A0A9W9NQG6"/>
<proteinExistence type="predicted"/>
<feature type="region of interest" description="Disordered" evidence="1">
    <location>
        <begin position="158"/>
        <end position="298"/>
    </location>
</feature>
<evidence type="ECO:0000313" key="3">
    <source>
        <dbReference type="Proteomes" id="UP001147733"/>
    </source>
</evidence>
<dbReference type="Proteomes" id="UP001147733">
    <property type="component" value="Unassembled WGS sequence"/>
</dbReference>
<organism evidence="2 3">
    <name type="scientific">Penicillium citrinum</name>
    <dbReference type="NCBI Taxonomy" id="5077"/>
    <lineage>
        <taxon>Eukaryota</taxon>
        <taxon>Fungi</taxon>
        <taxon>Dikarya</taxon>
        <taxon>Ascomycota</taxon>
        <taxon>Pezizomycotina</taxon>
        <taxon>Eurotiomycetes</taxon>
        <taxon>Eurotiomycetidae</taxon>
        <taxon>Eurotiales</taxon>
        <taxon>Aspergillaceae</taxon>
        <taxon>Penicillium</taxon>
    </lineage>
</organism>
<evidence type="ECO:0000313" key="2">
    <source>
        <dbReference type="EMBL" id="KAJ5224257.1"/>
    </source>
</evidence>
<dbReference type="EMBL" id="JAPQKT010000007">
    <property type="protein sequence ID" value="KAJ5224257.1"/>
    <property type="molecule type" value="Genomic_DNA"/>
</dbReference>
<feature type="compositionally biased region" description="Polar residues" evidence="1">
    <location>
        <begin position="240"/>
        <end position="263"/>
    </location>
</feature>
<reference evidence="2" key="1">
    <citation type="submission" date="2022-11" db="EMBL/GenBank/DDBJ databases">
        <authorList>
            <person name="Petersen C."/>
        </authorList>
    </citation>
    <scope>NUCLEOTIDE SEQUENCE</scope>
    <source>
        <strain evidence="2">IBT 23319</strain>
    </source>
</reference>
<keyword evidence="3" id="KW-1185">Reference proteome</keyword>
<accession>A0A9W9NQG6</accession>
<feature type="compositionally biased region" description="Low complexity" evidence="1">
    <location>
        <begin position="195"/>
        <end position="210"/>
    </location>
</feature>
<gene>
    <name evidence="2" type="ORF">N7469_007760</name>
</gene>
<dbReference type="GeneID" id="81385845"/>
<evidence type="ECO:0000256" key="1">
    <source>
        <dbReference type="SAM" id="MobiDB-lite"/>
    </source>
</evidence>
<name>A0A9W9NQG6_PENCI</name>
<comment type="caution">
    <text evidence="2">The sequence shown here is derived from an EMBL/GenBank/DDBJ whole genome shotgun (WGS) entry which is preliminary data.</text>
</comment>
<protein>
    <submittedName>
        <fullName evidence="2">Uncharacterized protein</fullName>
    </submittedName>
</protein>
<feature type="compositionally biased region" description="Basic and acidic residues" evidence="1">
    <location>
        <begin position="265"/>
        <end position="281"/>
    </location>
</feature>
<dbReference type="RefSeq" id="XP_056498229.1">
    <property type="nucleotide sequence ID" value="XM_056646678.1"/>
</dbReference>
<feature type="compositionally biased region" description="Polar residues" evidence="1">
    <location>
        <begin position="174"/>
        <end position="183"/>
    </location>
</feature>
<sequence>MASTNPGRDTERQKSEDHLRHLLEEGFLTQRAPYNRFQNFLDLKDDNVFAAFRRKLESFAELNKYSWHEMAGDDPWRRNACATRFLASFGKEYWGDHPEVREKYLIADEDTCSWPHDQKQKVQGKTCIHLFSGLLILPRGLEIPIVYLGTIANQMKSTSSSTEPAKSAKPFATQPAQRTQPTEPVTPPSVPAAEQAQPTKASAQTSQTTQHVKLVQSAQADPYKGQVGLLTPSRVKQDESVTPQPIRNTARPTEASLSTQGSIINRDHGPRKPVAEPRADSAADPVAEPVAKSQNDRDRVQIRRHNKPLKICYPTDPAAHDQRTYFLIREDSCPTEARSLGWQMFGTSSELIDRMEYEASDLGDPSARQLREESNSPRFSYARIHLGWSGTTFVIRRGIDQDLQELVRHVSCAWHADEKGKFQAAEFRIEAILKEKE</sequence>
<dbReference type="OrthoDB" id="4363099at2759"/>
<reference evidence="2" key="2">
    <citation type="journal article" date="2023" name="IMA Fungus">
        <title>Comparative genomic study of the Penicillium genus elucidates a diverse pangenome and 15 lateral gene transfer events.</title>
        <authorList>
            <person name="Petersen C."/>
            <person name="Sorensen T."/>
            <person name="Nielsen M.R."/>
            <person name="Sondergaard T.E."/>
            <person name="Sorensen J.L."/>
            <person name="Fitzpatrick D.A."/>
            <person name="Frisvad J.C."/>
            <person name="Nielsen K.L."/>
        </authorList>
    </citation>
    <scope>NUCLEOTIDE SEQUENCE</scope>
    <source>
        <strain evidence="2">IBT 23319</strain>
    </source>
</reference>